<evidence type="ECO:0000313" key="3">
    <source>
        <dbReference type="EMBL" id="APW63421.1"/>
    </source>
</evidence>
<keyword evidence="4" id="KW-1185">Reference proteome</keyword>
<dbReference type="InterPro" id="IPR002881">
    <property type="entry name" value="DUF58"/>
</dbReference>
<dbReference type="EMBL" id="CP019082">
    <property type="protein sequence ID" value="APW63421.1"/>
    <property type="molecule type" value="Genomic_DNA"/>
</dbReference>
<organism evidence="3 4">
    <name type="scientific">Paludisphaera borealis</name>
    <dbReference type="NCBI Taxonomy" id="1387353"/>
    <lineage>
        <taxon>Bacteria</taxon>
        <taxon>Pseudomonadati</taxon>
        <taxon>Planctomycetota</taxon>
        <taxon>Planctomycetia</taxon>
        <taxon>Isosphaerales</taxon>
        <taxon>Isosphaeraceae</taxon>
        <taxon>Paludisphaera</taxon>
    </lineage>
</organism>
<dbReference type="PANTHER" id="PTHR33608:SF6">
    <property type="entry name" value="BLL2464 PROTEIN"/>
    <property type="match status" value="1"/>
</dbReference>
<evidence type="ECO:0000256" key="1">
    <source>
        <dbReference type="SAM" id="MobiDB-lite"/>
    </source>
</evidence>
<dbReference type="SUPFAM" id="SSF53300">
    <property type="entry name" value="vWA-like"/>
    <property type="match status" value="1"/>
</dbReference>
<dbReference type="PANTHER" id="PTHR33608">
    <property type="entry name" value="BLL2464 PROTEIN"/>
    <property type="match status" value="1"/>
</dbReference>
<name>A0A1U7CWX0_9BACT</name>
<dbReference type="STRING" id="1387353.BSF38_04988"/>
<dbReference type="Proteomes" id="UP000186309">
    <property type="component" value="Chromosome"/>
</dbReference>
<dbReference type="RefSeq" id="WP_076349761.1">
    <property type="nucleotide sequence ID" value="NZ_CP019082.1"/>
</dbReference>
<reference evidence="4" key="1">
    <citation type="submission" date="2016-12" db="EMBL/GenBank/DDBJ databases">
        <title>Comparative genomics of four Isosphaeraceae planctomycetes: a common pool of plasmids and glycoside hydrolase genes.</title>
        <authorList>
            <person name="Ivanova A."/>
        </authorList>
    </citation>
    <scope>NUCLEOTIDE SEQUENCE [LARGE SCALE GENOMIC DNA]</scope>
    <source>
        <strain evidence="4">PX4</strain>
    </source>
</reference>
<evidence type="ECO:0000259" key="2">
    <source>
        <dbReference type="Pfam" id="PF01882"/>
    </source>
</evidence>
<feature type="domain" description="DUF58" evidence="2">
    <location>
        <begin position="60"/>
        <end position="270"/>
    </location>
</feature>
<dbReference type="Gene3D" id="3.40.50.410">
    <property type="entry name" value="von Willebrand factor, type A domain"/>
    <property type="match status" value="1"/>
</dbReference>
<feature type="region of interest" description="Disordered" evidence="1">
    <location>
        <begin position="1"/>
        <end position="20"/>
    </location>
</feature>
<dbReference type="OrthoDB" id="9780819at2"/>
<protein>
    <recommendedName>
        <fullName evidence="2">DUF58 domain-containing protein</fullName>
    </recommendedName>
</protein>
<dbReference type="KEGG" id="pbor:BSF38_04988"/>
<dbReference type="AlphaFoldDB" id="A0A1U7CWX0"/>
<proteinExistence type="predicted"/>
<gene>
    <name evidence="3" type="ORF">BSF38_04988</name>
</gene>
<accession>A0A1U7CWX0</accession>
<sequence>MFWPFRRRGTPEPPPRPSVDAASIVRRARRLRFRIRPETVLQLAGAYHGARPGVGLTFAELRAYEPGDDVRHIDWNVTARLGKPFVRRFVEERSFVLWLIVDASASMRFGRESQTKADRAAQAAALLATAAIHNGDRVGLLIVSDRIELDLPPAGGVRHLSQVVRALVATPTTSRKTQLHAALTRIRRSSRRAMVVVLSDFESEEPIGLWRRASRRHDVIAVRIVHPLEERLPDVGLLMLEAAEQSGRMVVDSHSLRRRRSYARQADEREQAFVRWCIGAAIDGFRMSTETEPLQTLMELFARRAARRSKP</sequence>
<dbReference type="InterPro" id="IPR036465">
    <property type="entry name" value="vWFA_dom_sf"/>
</dbReference>
<evidence type="ECO:0000313" key="4">
    <source>
        <dbReference type="Proteomes" id="UP000186309"/>
    </source>
</evidence>
<dbReference type="Pfam" id="PF01882">
    <property type="entry name" value="DUF58"/>
    <property type="match status" value="1"/>
</dbReference>